<dbReference type="GO" id="GO:0004180">
    <property type="term" value="F:carboxypeptidase activity"/>
    <property type="evidence" value="ECO:0007669"/>
    <property type="project" value="UniProtKB-ARBA"/>
</dbReference>
<dbReference type="InterPro" id="IPR052905">
    <property type="entry name" value="LD-transpeptidase_YkuD-like"/>
</dbReference>
<evidence type="ECO:0000259" key="9">
    <source>
        <dbReference type="PROSITE" id="PS52029"/>
    </source>
</evidence>
<dbReference type="OrthoDB" id="9778545at2"/>
<reference evidence="10 11" key="1">
    <citation type="submission" date="2018-09" db="EMBL/GenBank/DDBJ databases">
        <title>Sphingomonas sp. DAC4.</title>
        <authorList>
            <person name="Seo T."/>
        </authorList>
    </citation>
    <scope>NUCLEOTIDE SEQUENCE [LARGE SCALE GENOMIC DNA]</scope>
    <source>
        <strain evidence="10 11">DAC4</strain>
    </source>
</reference>
<dbReference type="GO" id="GO:0009252">
    <property type="term" value="P:peptidoglycan biosynthetic process"/>
    <property type="evidence" value="ECO:0007669"/>
    <property type="project" value="UniProtKB-UniPathway"/>
</dbReference>
<dbReference type="RefSeq" id="WP_119531460.1">
    <property type="nucleotide sequence ID" value="NZ_QXTF01000001.1"/>
</dbReference>
<feature type="active site" description="Proton donor/acceptor" evidence="7">
    <location>
        <position position="349"/>
    </location>
</feature>
<evidence type="ECO:0000256" key="3">
    <source>
        <dbReference type="ARBA" id="ARBA00022679"/>
    </source>
</evidence>
<keyword evidence="3" id="KW-0808">Transferase</keyword>
<dbReference type="PANTHER" id="PTHR41533">
    <property type="entry name" value="L,D-TRANSPEPTIDASE HI_1667-RELATED"/>
    <property type="match status" value="1"/>
</dbReference>
<sequence length="445" mass="48103">MLTRTVFGWSSMPAGRPVRPAGFALAALAVLATAQPAHAAPAAIGASAALAAPNDAAKPDWFAQGDTRAAEALIDLLETSALDGLNPSKFSTGHLTRAMRRAESGDVDNIRLANRKFNEAFARYVTGLRANAAEGWLLVDGQLAPRTGAGMILAGAARAGDLAAYVRDMGYMHSSYAGLRQHLRNAIDSGDRQTEALVRLNMQRVRMLPASGRYILVNAAAQRLQMVDDGRVVGEMKVVVGKQKYPTPVMAAYIRYAALNPYWEVPSDLAAERIAPNVVSEGLGYLKKHGYVLLSDWGANAAVVDPSTIDWQAVADGKIQVRLRQNPGPGNSMGRMKFMFPNTQGVYLHDTPDKKLLKEDARLFSGGCVRLEDAPRLSKWMFGKTLNPKGAEPDQRVDLPEPVPVYIAYLTALPDGERLALYEDIYGRDEAALVEMQGVGKLAAF</sequence>
<feature type="domain" description="L,D-TPase catalytic" evidence="9">
    <location>
        <begin position="213"/>
        <end position="406"/>
    </location>
</feature>
<evidence type="ECO:0000256" key="7">
    <source>
        <dbReference type="PROSITE-ProRule" id="PRU01373"/>
    </source>
</evidence>
<evidence type="ECO:0000256" key="5">
    <source>
        <dbReference type="ARBA" id="ARBA00022984"/>
    </source>
</evidence>
<comment type="pathway">
    <text evidence="1 7">Cell wall biogenesis; peptidoglycan biosynthesis.</text>
</comment>
<dbReference type="AlphaFoldDB" id="A0A418Q2B0"/>
<accession>A0A418Q2B0</accession>
<organism evidence="10 11">
    <name type="scientific">Sphingomonas edaphi</name>
    <dbReference type="NCBI Taxonomy" id="2315689"/>
    <lineage>
        <taxon>Bacteria</taxon>
        <taxon>Pseudomonadati</taxon>
        <taxon>Pseudomonadota</taxon>
        <taxon>Alphaproteobacteria</taxon>
        <taxon>Sphingomonadales</taxon>
        <taxon>Sphingomonadaceae</taxon>
        <taxon>Sphingomonas</taxon>
    </lineage>
</organism>
<proteinExistence type="inferred from homology"/>
<keyword evidence="4 7" id="KW-0133">Cell shape</keyword>
<dbReference type="PROSITE" id="PS52029">
    <property type="entry name" value="LD_TPASE"/>
    <property type="match status" value="1"/>
</dbReference>
<dbReference type="Pfam" id="PF20142">
    <property type="entry name" value="Scaffold"/>
    <property type="match status" value="1"/>
</dbReference>
<evidence type="ECO:0000313" key="11">
    <source>
        <dbReference type="Proteomes" id="UP000285023"/>
    </source>
</evidence>
<comment type="similarity">
    <text evidence="2">Belongs to the YkuD family.</text>
</comment>
<feature type="active site" description="Nucleophile" evidence="7">
    <location>
        <position position="368"/>
    </location>
</feature>
<dbReference type="Pfam" id="PF03734">
    <property type="entry name" value="YkuD"/>
    <property type="match status" value="1"/>
</dbReference>
<dbReference type="Gene3D" id="2.40.440.10">
    <property type="entry name" value="L,D-transpeptidase catalytic domain-like"/>
    <property type="match status" value="1"/>
</dbReference>
<evidence type="ECO:0000256" key="4">
    <source>
        <dbReference type="ARBA" id="ARBA00022960"/>
    </source>
</evidence>
<comment type="caution">
    <text evidence="10">The sequence shown here is derived from an EMBL/GenBank/DDBJ whole genome shotgun (WGS) entry which is preliminary data.</text>
</comment>
<keyword evidence="5 7" id="KW-0573">Peptidoglycan synthesis</keyword>
<evidence type="ECO:0000256" key="8">
    <source>
        <dbReference type="SAM" id="SignalP"/>
    </source>
</evidence>
<dbReference type="PANTHER" id="PTHR41533:SF1">
    <property type="entry name" value="L,D-TRANSPEPTIDASE YCBB-RELATED"/>
    <property type="match status" value="1"/>
</dbReference>
<evidence type="ECO:0000313" key="10">
    <source>
        <dbReference type="EMBL" id="RIX31974.1"/>
    </source>
</evidence>
<keyword evidence="6 7" id="KW-0961">Cell wall biogenesis/degradation</keyword>
<feature type="signal peptide" evidence="8">
    <location>
        <begin position="1"/>
        <end position="39"/>
    </location>
</feature>
<dbReference type="UniPathway" id="UPA00219"/>
<feature type="chain" id="PRO_5019233215" description="L,D-TPase catalytic domain-containing protein" evidence="8">
    <location>
        <begin position="40"/>
        <end position="445"/>
    </location>
</feature>
<dbReference type="SUPFAM" id="SSF141523">
    <property type="entry name" value="L,D-transpeptidase catalytic domain-like"/>
    <property type="match status" value="1"/>
</dbReference>
<dbReference type="Proteomes" id="UP000285023">
    <property type="component" value="Unassembled WGS sequence"/>
</dbReference>
<keyword evidence="11" id="KW-1185">Reference proteome</keyword>
<dbReference type="GO" id="GO:0008360">
    <property type="term" value="P:regulation of cell shape"/>
    <property type="evidence" value="ECO:0007669"/>
    <property type="project" value="UniProtKB-UniRule"/>
</dbReference>
<dbReference type="EMBL" id="QXTF01000001">
    <property type="protein sequence ID" value="RIX31974.1"/>
    <property type="molecule type" value="Genomic_DNA"/>
</dbReference>
<protein>
    <recommendedName>
        <fullName evidence="9">L,D-TPase catalytic domain-containing protein</fullName>
    </recommendedName>
</protein>
<evidence type="ECO:0000256" key="1">
    <source>
        <dbReference type="ARBA" id="ARBA00004752"/>
    </source>
</evidence>
<dbReference type="InterPro" id="IPR005490">
    <property type="entry name" value="LD_TPept_cat_dom"/>
</dbReference>
<gene>
    <name evidence="10" type="ORF">D3M59_02990</name>
</gene>
<dbReference type="CDD" id="cd16913">
    <property type="entry name" value="YkuD_like"/>
    <property type="match status" value="1"/>
</dbReference>
<dbReference type="GO" id="GO:0016740">
    <property type="term" value="F:transferase activity"/>
    <property type="evidence" value="ECO:0007669"/>
    <property type="project" value="UniProtKB-KW"/>
</dbReference>
<evidence type="ECO:0000256" key="2">
    <source>
        <dbReference type="ARBA" id="ARBA00005992"/>
    </source>
</evidence>
<evidence type="ECO:0000256" key="6">
    <source>
        <dbReference type="ARBA" id="ARBA00023316"/>
    </source>
</evidence>
<keyword evidence="8" id="KW-0732">Signal</keyword>
<name>A0A418Q2B0_9SPHN</name>
<dbReference type="InterPro" id="IPR038063">
    <property type="entry name" value="Transpep_catalytic_dom"/>
</dbReference>
<dbReference type="GO" id="GO:0071555">
    <property type="term" value="P:cell wall organization"/>
    <property type="evidence" value="ECO:0007669"/>
    <property type="project" value="UniProtKB-UniRule"/>
</dbReference>
<dbReference type="InterPro" id="IPR045380">
    <property type="entry name" value="LD_TPept_scaffold_dom"/>
</dbReference>